<accession>A0A1G1VL60</accession>
<dbReference type="InterPro" id="IPR018743">
    <property type="entry name" value="DUF2292"/>
</dbReference>
<proteinExistence type="predicted"/>
<reference evidence="1 2" key="1">
    <citation type="journal article" date="2016" name="Nat. Commun.">
        <title>Thousands of microbial genomes shed light on interconnected biogeochemical processes in an aquifer system.</title>
        <authorList>
            <person name="Anantharaman K."/>
            <person name="Brown C.T."/>
            <person name="Hug L.A."/>
            <person name="Sharon I."/>
            <person name="Castelle C.J."/>
            <person name="Probst A.J."/>
            <person name="Thomas B.C."/>
            <person name="Singh A."/>
            <person name="Wilkins M.J."/>
            <person name="Karaoz U."/>
            <person name="Brodie E.L."/>
            <person name="Williams K.H."/>
            <person name="Hubbard S.S."/>
            <person name="Banfield J.F."/>
        </authorList>
    </citation>
    <scope>NUCLEOTIDE SEQUENCE [LARGE SCALE GENOMIC DNA]</scope>
</reference>
<gene>
    <name evidence="1" type="ORF">A2785_00970</name>
</gene>
<dbReference type="Proteomes" id="UP000179069">
    <property type="component" value="Unassembled WGS sequence"/>
</dbReference>
<comment type="caution">
    <text evidence="1">The sequence shown here is derived from an EMBL/GenBank/DDBJ whole genome shotgun (WGS) entry which is preliminary data.</text>
</comment>
<evidence type="ECO:0000313" key="2">
    <source>
        <dbReference type="Proteomes" id="UP000179069"/>
    </source>
</evidence>
<dbReference type="AlphaFoldDB" id="A0A1G1VL60"/>
<protein>
    <recommendedName>
        <fullName evidence="3">DUF2292 domain-containing protein</fullName>
    </recommendedName>
</protein>
<dbReference type="EMBL" id="MHCI01000019">
    <property type="protein sequence ID" value="OGY16143.1"/>
    <property type="molecule type" value="Genomic_DNA"/>
</dbReference>
<evidence type="ECO:0000313" key="1">
    <source>
        <dbReference type="EMBL" id="OGY16143.1"/>
    </source>
</evidence>
<dbReference type="Pfam" id="PF10055">
    <property type="entry name" value="DUF2292"/>
    <property type="match status" value="1"/>
</dbReference>
<name>A0A1G1VL60_9BACT</name>
<sequence>MVDYSTQRISKPLLDEVSKALKSVETYGSVEIYIQNRTVTQITVRNIRKTNGFSNKQTTRNS</sequence>
<evidence type="ECO:0008006" key="3">
    <source>
        <dbReference type="Google" id="ProtNLM"/>
    </source>
</evidence>
<organism evidence="1 2">
    <name type="scientific">Candidatus Chisholmbacteria bacterium RIFCSPHIGHO2_01_FULL_49_18</name>
    <dbReference type="NCBI Taxonomy" id="1797590"/>
    <lineage>
        <taxon>Bacteria</taxon>
        <taxon>Candidatus Chisholmiibacteriota</taxon>
    </lineage>
</organism>